<dbReference type="AlphaFoldDB" id="A0A914CEZ4"/>
<proteinExistence type="inferred from homology"/>
<comment type="similarity">
    <text evidence="2">Belongs to the major facilitator superfamily. Sugar transporter (TC 2.A.1.1) family.</text>
</comment>
<dbReference type="PRINTS" id="PR00171">
    <property type="entry name" value="SUGRTRNSPORT"/>
</dbReference>
<keyword evidence="6 7" id="KW-0472">Membrane</keyword>
<dbReference type="GO" id="GO:0005366">
    <property type="term" value="F:myo-inositol:proton symporter activity"/>
    <property type="evidence" value="ECO:0007669"/>
    <property type="project" value="TreeGrafter"/>
</dbReference>
<dbReference type="Gene3D" id="1.20.1250.20">
    <property type="entry name" value="MFS general substrate transporter like domains"/>
    <property type="match status" value="2"/>
</dbReference>
<dbReference type="GO" id="GO:0016324">
    <property type="term" value="C:apical plasma membrane"/>
    <property type="evidence" value="ECO:0007669"/>
    <property type="project" value="TreeGrafter"/>
</dbReference>
<feature type="transmembrane region" description="Helical" evidence="7">
    <location>
        <begin position="155"/>
        <end position="179"/>
    </location>
</feature>
<feature type="domain" description="Major facilitator superfamily (MFS) profile" evidence="8">
    <location>
        <begin position="28"/>
        <end position="431"/>
    </location>
</feature>
<evidence type="ECO:0000313" key="10">
    <source>
        <dbReference type="WBParaSite" id="ACRNAN_Path_926.g3570.t1"/>
    </source>
</evidence>
<keyword evidence="4 7" id="KW-0812">Transmembrane</keyword>
<feature type="transmembrane region" description="Helical" evidence="7">
    <location>
        <begin position="295"/>
        <end position="316"/>
    </location>
</feature>
<evidence type="ECO:0000256" key="4">
    <source>
        <dbReference type="ARBA" id="ARBA00022692"/>
    </source>
</evidence>
<feature type="transmembrane region" description="Helical" evidence="7">
    <location>
        <begin position="366"/>
        <end position="384"/>
    </location>
</feature>
<evidence type="ECO:0000259" key="8">
    <source>
        <dbReference type="PROSITE" id="PS50850"/>
    </source>
</evidence>
<sequence>MVQIKNENMHAITPPSEPPNLNRLLYSLVIISIIGAFLFGYDTSIISSAMLYLKNSERIKPVNHIWQEILVGAIPAFAGIGSLLAGPISDSIGRKKTIMISSVIYALGTLVCALAITKILLLVGRILLGLAVGLSSMTIPVYLSESTPTHVRGKFVTGFNLTINIGQVISNIMAGLLAFIDPENIGWRLMFACASIPAIIQFIGASVIQSSDPIFNSSVQNFHNCAKHINCDYCVTDDRCGFCAHGTTGYCLPLDPEHADQGALTGYCAVSNDSEVHTVNGERYEWMDVYCRTSYTIIPIILMMMYLLCFSVGLGPMPWLLNSEFYPLWARGTCVAITTFTNWLFDLIISLTFLSLTEFATKYGTFYIYTVITFVAFLIFWKYVPETKGCSLDEVEMLFMNPREREIFQQNLRNRILGSQYELKNMSSKLS</sequence>
<dbReference type="Pfam" id="PF00083">
    <property type="entry name" value="Sugar_tr"/>
    <property type="match status" value="2"/>
</dbReference>
<evidence type="ECO:0000256" key="2">
    <source>
        <dbReference type="ARBA" id="ARBA00010992"/>
    </source>
</evidence>
<feature type="transmembrane region" description="Helical" evidence="7">
    <location>
        <begin position="97"/>
        <end position="116"/>
    </location>
</feature>
<dbReference type="InterPro" id="IPR005828">
    <property type="entry name" value="MFS_sugar_transport-like"/>
</dbReference>
<keyword evidence="9" id="KW-1185">Reference proteome</keyword>
<name>A0A914CEZ4_9BILA</name>
<dbReference type="InterPro" id="IPR050814">
    <property type="entry name" value="Myo-inositol_Transporter"/>
</dbReference>
<dbReference type="InterPro" id="IPR020846">
    <property type="entry name" value="MFS_dom"/>
</dbReference>
<organism evidence="9 10">
    <name type="scientific">Acrobeloides nanus</name>
    <dbReference type="NCBI Taxonomy" id="290746"/>
    <lineage>
        <taxon>Eukaryota</taxon>
        <taxon>Metazoa</taxon>
        <taxon>Ecdysozoa</taxon>
        <taxon>Nematoda</taxon>
        <taxon>Chromadorea</taxon>
        <taxon>Rhabditida</taxon>
        <taxon>Tylenchina</taxon>
        <taxon>Cephalobomorpha</taxon>
        <taxon>Cephaloboidea</taxon>
        <taxon>Cephalobidae</taxon>
        <taxon>Acrobeloides</taxon>
    </lineage>
</organism>
<protein>
    <submittedName>
        <fullName evidence="10">Major facilitator superfamily (MFS) profile domain-containing protein</fullName>
    </submittedName>
</protein>
<reference evidence="10" key="1">
    <citation type="submission" date="2022-11" db="UniProtKB">
        <authorList>
            <consortium name="WormBaseParasite"/>
        </authorList>
    </citation>
    <scope>IDENTIFICATION</scope>
</reference>
<dbReference type="PROSITE" id="PS00217">
    <property type="entry name" value="SUGAR_TRANSPORT_2"/>
    <property type="match status" value="1"/>
</dbReference>
<keyword evidence="3" id="KW-0813">Transport</keyword>
<evidence type="ECO:0000313" key="9">
    <source>
        <dbReference type="Proteomes" id="UP000887540"/>
    </source>
</evidence>
<dbReference type="SUPFAM" id="SSF103473">
    <property type="entry name" value="MFS general substrate transporter"/>
    <property type="match status" value="2"/>
</dbReference>
<dbReference type="PANTHER" id="PTHR48020:SF12">
    <property type="entry name" value="PROTON MYO-INOSITOL COTRANSPORTER"/>
    <property type="match status" value="1"/>
</dbReference>
<feature type="transmembrane region" description="Helical" evidence="7">
    <location>
        <begin position="24"/>
        <end position="53"/>
    </location>
</feature>
<dbReference type="Proteomes" id="UP000887540">
    <property type="component" value="Unplaced"/>
</dbReference>
<dbReference type="InterPro" id="IPR036259">
    <property type="entry name" value="MFS_trans_sf"/>
</dbReference>
<feature type="transmembrane region" description="Helical" evidence="7">
    <location>
        <begin position="65"/>
        <end position="85"/>
    </location>
</feature>
<keyword evidence="5 7" id="KW-1133">Transmembrane helix</keyword>
<dbReference type="PROSITE" id="PS50850">
    <property type="entry name" value="MFS"/>
    <property type="match status" value="1"/>
</dbReference>
<dbReference type="InterPro" id="IPR003663">
    <property type="entry name" value="Sugar/inositol_transpt"/>
</dbReference>
<comment type="subcellular location">
    <subcellularLocation>
        <location evidence="1">Membrane</location>
        <topology evidence="1">Multi-pass membrane protein</topology>
    </subcellularLocation>
</comment>
<dbReference type="PANTHER" id="PTHR48020">
    <property type="entry name" value="PROTON MYO-INOSITOL COTRANSPORTER"/>
    <property type="match status" value="1"/>
</dbReference>
<feature type="transmembrane region" description="Helical" evidence="7">
    <location>
        <begin position="122"/>
        <end position="143"/>
    </location>
</feature>
<dbReference type="InterPro" id="IPR005829">
    <property type="entry name" value="Sugar_transporter_CS"/>
</dbReference>
<evidence type="ECO:0000256" key="5">
    <source>
        <dbReference type="ARBA" id="ARBA00022989"/>
    </source>
</evidence>
<evidence type="ECO:0000256" key="3">
    <source>
        <dbReference type="ARBA" id="ARBA00022448"/>
    </source>
</evidence>
<dbReference type="PROSITE" id="PS00216">
    <property type="entry name" value="SUGAR_TRANSPORT_1"/>
    <property type="match status" value="1"/>
</dbReference>
<evidence type="ECO:0000256" key="6">
    <source>
        <dbReference type="ARBA" id="ARBA00023136"/>
    </source>
</evidence>
<dbReference type="WBParaSite" id="ACRNAN_Path_926.g3570.t1">
    <property type="protein sequence ID" value="ACRNAN_Path_926.g3570.t1"/>
    <property type="gene ID" value="ACRNAN_Path_926.g3570"/>
</dbReference>
<evidence type="ECO:0000256" key="1">
    <source>
        <dbReference type="ARBA" id="ARBA00004141"/>
    </source>
</evidence>
<evidence type="ECO:0000256" key="7">
    <source>
        <dbReference type="SAM" id="Phobius"/>
    </source>
</evidence>
<feature type="transmembrane region" description="Helical" evidence="7">
    <location>
        <begin position="185"/>
        <end position="208"/>
    </location>
</feature>
<feature type="transmembrane region" description="Helical" evidence="7">
    <location>
        <begin position="328"/>
        <end position="354"/>
    </location>
</feature>
<accession>A0A914CEZ4</accession>